<dbReference type="AlphaFoldDB" id="A0A7T8KJA3"/>
<feature type="region of interest" description="Disordered" evidence="1">
    <location>
        <begin position="26"/>
        <end position="58"/>
    </location>
</feature>
<accession>A0A7T8KJA3</accession>
<dbReference type="EMBL" id="CP045890">
    <property type="protein sequence ID" value="QQP56952.1"/>
    <property type="molecule type" value="Genomic_DNA"/>
</dbReference>
<keyword evidence="3" id="KW-1185">Reference proteome</keyword>
<dbReference type="Proteomes" id="UP000595437">
    <property type="component" value="Chromosome 1"/>
</dbReference>
<gene>
    <name evidence="2" type="ORF">FKW44_001794</name>
</gene>
<reference evidence="3" key="1">
    <citation type="submission" date="2021-01" db="EMBL/GenBank/DDBJ databases">
        <title>Caligus Genome Assembly.</title>
        <authorList>
            <person name="Gallardo-Escarate C."/>
        </authorList>
    </citation>
    <scope>NUCLEOTIDE SEQUENCE [LARGE SCALE GENOMIC DNA]</scope>
</reference>
<name>A0A7T8KJA3_CALRO</name>
<evidence type="ECO:0000313" key="3">
    <source>
        <dbReference type="Proteomes" id="UP000595437"/>
    </source>
</evidence>
<sequence length="58" mass="6146">MSSRAPLIWIPIYAAIALKQRITAGGGGPNSHGPLSSSVPQLRRKSYGGVHDALESKF</sequence>
<proteinExistence type="predicted"/>
<evidence type="ECO:0000256" key="1">
    <source>
        <dbReference type="SAM" id="MobiDB-lite"/>
    </source>
</evidence>
<evidence type="ECO:0000313" key="2">
    <source>
        <dbReference type="EMBL" id="QQP56952.1"/>
    </source>
</evidence>
<organism evidence="2 3">
    <name type="scientific">Caligus rogercresseyi</name>
    <name type="common">Sea louse</name>
    <dbReference type="NCBI Taxonomy" id="217165"/>
    <lineage>
        <taxon>Eukaryota</taxon>
        <taxon>Metazoa</taxon>
        <taxon>Ecdysozoa</taxon>
        <taxon>Arthropoda</taxon>
        <taxon>Crustacea</taxon>
        <taxon>Multicrustacea</taxon>
        <taxon>Hexanauplia</taxon>
        <taxon>Copepoda</taxon>
        <taxon>Siphonostomatoida</taxon>
        <taxon>Caligidae</taxon>
        <taxon>Caligus</taxon>
    </lineage>
</organism>
<protein>
    <submittedName>
        <fullName evidence="2">Uncharacterized protein</fullName>
    </submittedName>
</protein>